<keyword evidence="1" id="KW-1133">Transmembrane helix</keyword>
<keyword evidence="1" id="KW-0812">Transmembrane</keyword>
<dbReference type="GO" id="GO:0004176">
    <property type="term" value="F:ATP-dependent peptidase activity"/>
    <property type="evidence" value="ECO:0007669"/>
    <property type="project" value="InterPro"/>
</dbReference>
<keyword evidence="3" id="KW-0378">Hydrolase</keyword>
<comment type="caution">
    <text evidence="3">The sequence shown here is derived from an EMBL/GenBank/DDBJ whole genome shotgun (WGS) entry which is preliminary data.</text>
</comment>
<accession>A0A318M9B9</accession>
<evidence type="ECO:0000313" key="4">
    <source>
        <dbReference type="Proteomes" id="UP000247744"/>
    </source>
</evidence>
<name>A0A318M9B9_9BIFI</name>
<dbReference type="InterPro" id="IPR014721">
    <property type="entry name" value="Ribsml_uS5_D2-typ_fold_subgr"/>
</dbReference>
<keyword evidence="1" id="KW-0472">Membrane</keyword>
<protein>
    <submittedName>
        <fullName evidence="3">Lon protease</fullName>
    </submittedName>
</protein>
<dbReference type="GO" id="GO:0006508">
    <property type="term" value="P:proteolysis"/>
    <property type="evidence" value="ECO:0007669"/>
    <property type="project" value="UniProtKB-KW"/>
</dbReference>
<dbReference type="InterPro" id="IPR020568">
    <property type="entry name" value="Ribosomal_Su5_D2-typ_SF"/>
</dbReference>
<sequence>MTLPHGKSDHCATGASERQVGALGGPTRKMLVGGLLVILALLVLFLPSPYTIETPGPTQDVLGNSKGSPVIKVKGGQVHRDKGRLLMTTVNARGIPGYPASNLDALVGWVDPHAAVLPQEAVVPPGQSVEEYKRQEQGDMHGSQKAASAQALAFLKTHGYDVSGLQFSMKVADIGGPSAGLMYTLGAIDMITPEQETGGLTIAGTGTMDQKGRVGAIGGIRLKMLGARRDGATWFLAPKDNCSQVVGHVPQGLRDVQVATLDEAYKALVAIGHGQGEGLPRCTAAKGR</sequence>
<feature type="transmembrane region" description="Helical" evidence="1">
    <location>
        <begin position="31"/>
        <end position="50"/>
    </location>
</feature>
<gene>
    <name evidence="3" type="ORF">DKK75_02155</name>
</gene>
<dbReference type="AlphaFoldDB" id="A0A318M9B9"/>
<evidence type="ECO:0000259" key="2">
    <source>
        <dbReference type="Pfam" id="PF05362"/>
    </source>
</evidence>
<dbReference type="SUPFAM" id="SSF54211">
    <property type="entry name" value="Ribosomal protein S5 domain 2-like"/>
    <property type="match status" value="1"/>
</dbReference>
<dbReference type="Proteomes" id="UP000247744">
    <property type="component" value="Unassembled WGS sequence"/>
</dbReference>
<dbReference type="InterPro" id="IPR008269">
    <property type="entry name" value="Lon_proteolytic"/>
</dbReference>
<proteinExistence type="predicted"/>
<dbReference type="OrthoDB" id="2356897at2"/>
<keyword evidence="3" id="KW-0645">Protease</keyword>
<feature type="domain" description="Lon proteolytic" evidence="2">
    <location>
        <begin position="176"/>
        <end position="255"/>
    </location>
</feature>
<dbReference type="RefSeq" id="WP_110451838.1">
    <property type="nucleotide sequence ID" value="NZ_QGLL01000006.1"/>
</dbReference>
<reference evidence="3 4" key="1">
    <citation type="submission" date="2018-05" db="EMBL/GenBank/DDBJ databases">
        <title>Reference genomes for bee gut microbiota database.</title>
        <authorList>
            <person name="Ellegaard K.M."/>
        </authorList>
    </citation>
    <scope>NUCLEOTIDE SEQUENCE [LARGE SCALE GENOMIC DNA]</scope>
    <source>
        <strain evidence="3 4">ESL0200</strain>
    </source>
</reference>
<evidence type="ECO:0000313" key="3">
    <source>
        <dbReference type="EMBL" id="PXY82564.1"/>
    </source>
</evidence>
<organism evidence="3 4">
    <name type="scientific">Bifidobacterium asteroides</name>
    <dbReference type="NCBI Taxonomy" id="1684"/>
    <lineage>
        <taxon>Bacteria</taxon>
        <taxon>Bacillati</taxon>
        <taxon>Actinomycetota</taxon>
        <taxon>Actinomycetes</taxon>
        <taxon>Bifidobacteriales</taxon>
        <taxon>Bifidobacteriaceae</taxon>
        <taxon>Bifidobacterium</taxon>
    </lineage>
</organism>
<dbReference type="Pfam" id="PF05362">
    <property type="entry name" value="Lon_C"/>
    <property type="match status" value="1"/>
</dbReference>
<dbReference type="Gene3D" id="3.30.230.10">
    <property type="match status" value="1"/>
</dbReference>
<dbReference type="EMBL" id="QGLL01000006">
    <property type="protein sequence ID" value="PXY82564.1"/>
    <property type="molecule type" value="Genomic_DNA"/>
</dbReference>
<evidence type="ECO:0000256" key="1">
    <source>
        <dbReference type="SAM" id="Phobius"/>
    </source>
</evidence>
<dbReference type="GO" id="GO:0004252">
    <property type="term" value="F:serine-type endopeptidase activity"/>
    <property type="evidence" value="ECO:0007669"/>
    <property type="project" value="InterPro"/>
</dbReference>